<dbReference type="GO" id="GO:0046474">
    <property type="term" value="P:glycerophospholipid biosynthetic process"/>
    <property type="evidence" value="ECO:0007669"/>
    <property type="project" value="TreeGrafter"/>
</dbReference>
<dbReference type="SUPFAM" id="SSF56784">
    <property type="entry name" value="HAD-like"/>
    <property type="match status" value="1"/>
</dbReference>
<protein>
    <submittedName>
        <fullName evidence="1">HAD-superfamily hydrolase</fullName>
    </submittedName>
</protein>
<dbReference type="EMBL" id="KV419434">
    <property type="protein sequence ID" value="KZS88659.1"/>
    <property type="molecule type" value="Genomic_DNA"/>
</dbReference>
<dbReference type="NCBIfam" id="TIGR01460">
    <property type="entry name" value="HAD-SF-IIA"/>
    <property type="match status" value="1"/>
</dbReference>
<dbReference type="Gene3D" id="3.40.50.1000">
    <property type="entry name" value="HAD superfamily/HAD-like"/>
    <property type="match status" value="2"/>
</dbReference>
<dbReference type="GO" id="GO:0005739">
    <property type="term" value="C:mitochondrion"/>
    <property type="evidence" value="ECO:0007669"/>
    <property type="project" value="TreeGrafter"/>
</dbReference>
<dbReference type="OrthoDB" id="10251048at2759"/>
<keyword evidence="1" id="KW-0378">Hydrolase</keyword>
<dbReference type="InterPro" id="IPR006353">
    <property type="entry name" value="HAD-SF_hydro_IIA_CECR5"/>
</dbReference>
<proteinExistence type="predicted"/>
<keyword evidence="2" id="KW-1185">Reference proteome</keyword>
<name>A0A164PEU8_9AGAM</name>
<dbReference type="InterPro" id="IPR036412">
    <property type="entry name" value="HAD-like_sf"/>
</dbReference>
<evidence type="ECO:0000313" key="1">
    <source>
        <dbReference type="EMBL" id="KZS88659.1"/>
    </source>
</evidence>
<dbReference type="Pfam" id="PF13344">
    <property type="entry name" value="Hydrolase_6"/>
    <property type="match status" value="1"/>
</dbReference>
<dbReference type="PANTHER" id="PTHR14269">
    <property type="entry name" value="CDP-DIACYLGLYCEROL--GLYCEROL-3-PHOSPHATE 3-PHOSPHATIDYLTRANSFERASE-RELATED"/>
    <property type="match status" value="1"/>
</dbReference>
<accession>A0A164PEU8</accession>
<dbReference type="AlphaFoldDB" id="A0A164PEU8"/>
<dbReference type="InterPro" id="IPR006357">
    <property type="entry name" value="HAD-SF_hydro_IIA"/>
</dbReference>
<dbReference type="PANTHER" id="PTHR14269:SF4">
    <property type="entry name" value="CAT EYE SYNDROME CRITICAL REGION PROTEIN 5"/>
    <property type="match status" value="1"/>
</dbReference>
<reference evidence="1 2" key="1">
    <citation type="journal article" date="2016" name="Mol. Biol. Evol.">
        <title>Comparative Genomics of Early-Diverging Mushroom-Forming Fungi Provides Insights into the Origins of Lignocellulose Decay Capabilities.</title>
        <authorList>
            <person name="Nagy L.G."/>
            <person name="Riley R."/>
            <person name="Tritt A."/>
            <person name="Adam C."/>
            <person name="Daum C."/>
            <person name="Floudas D."/>
            <person name="Sun H."/>
            <person name="Yadav J.S."/>
            <person name="Pangilinan J."/>
            <person name="Larsson K.H."/>
            <person name="Matsuura K."/>
            <person name="Barry K."/>
            <person name="Labutti K."/>
            <person name="Kuo R."/>
            <person name="Ohm R.A."/>
            <person name="Bhattacharya S.S."/>
            <person name="Shirouzu T."/>
            <person name="Yoshinaga Y."/>
            <person name="Martin F.M."/>
            <person name="Grigoriev I.V."/>
            <person name="Hibbett D.S."/>
        </authorList>
    </citation>
    <scope>NUCLEOTIDE SEQUENCE [LARGE SCALE GENOMIC DNA]</scope>
    <source>
        <strain evidence="1 2">HHB9708</strain>
    </source>
</reference>
<organism evidence="1 2">
    <name type="scientific">Sistotremastrum niveocremeum HHB9708</name>
    <dbReference type="NCBI Taxonomy" id="1314777"/>
    <lineage>
        <taxon>Eukaryota</taxon>
        <taxon>Fungi</taxon>
        <taxon>Dikarya</taxon>
        <taxon>Basidiomycota</taxon>
        <taxon>Agaricomycotina</taxon>
        <taxon>Agaricomycetes</taxon>
        <taxon>Sistotremastrales</taxon>
        <taxon>Sistotremastraceae</taxon>
        <taxon>Sertulicium</taxon>
        <taxon>Sertulicium niveocremeum</taxon>
    </lineage>
</organism>
<dbReference type="STRING" id="1314777.A0A164PEU8"/>
<dbReference type="NCBIfam" id="TIGR01456">
    <property type="entry name" value="CECR5"/>
    <property type="match status" value="1"/>
</dbReference>
<sequence>MYRIIGQMTPIVGLGRTISLANATRPCFHRGFLSPNHLYVQRAIRTHAPKPIKLAFAFDIDGVLVHDNQAIPAGQRVLKFLDGANPLKLSIPYILITNGGGRTEFERATALSSILQHKISPDHLVQSHTVLKSVVDKYHNKGVLVLGGLEGIKDVAHGYGFKHVYTSHDLLRIVPGIWPFSSTSSPSSSSTSTYPDIPYLPKPISAIFVFHDPRDWGRDIQIILDVLRSPPSETEPVELIFTNPDLIWKALHPKPRLGQGAFREAFQGVYRAFYGKQYPYVQFGKPSRDTYVFAEGVLRGMLRKNEEGAKGTDAIWSEIIPLQQVRASFSIMARLIAQPDFFTGASAHGWPSILVRTGVYDPSNGEPAHEPTKIAEDVEEAVMWAWEREYGKQ</sequence>
<gene>
    <name evidence="1" type="ORF">SISNIDRAFT_489901</name>
</gene>
<dbReference type="Proteomes" id="UP000076722">
    <property type="component" value="Unassembled WGS sequence"/>
</dbReference>
<dbReference type="InterPro" id="IPR050324">
    <property type="entry name" value="CDP-alcohol_PTase-I"/>
</dbReference>
<evidence type="ECO:0000313" key="2">
    <source>
        <dbReference type="Proteomes" id="UP000076722"/>
    </source>
</evidence>
<dbReference type="InterPro" id="IPR023214">
    <property type="entry name" value="HAD_sf"/>
</dbReference>
<dbReference type="Pfam" id="PF13242">
    <property type="entry name" value="Hydrolase_like"/>
    <property type="match status" value="1"/>
</dbReference>
<dbReference type="GO" id="GO:0016787">
    <property type="term" value="F:hydrolase activity"/>
    <property type="evidence" value="ECO:0007669"/>
    <property type="project" value="UniProtKB-KW"/>
</dbReference>